<feature type="compositionally biased region" description="Polar residues" evidence="1">
    <location>
        <begin position="253"/>
        <end position="264"/>
    </location>
</feature>
<feature type="compositionally biased region" description="Basic and acidic residues" evidence="1">
    <location>
        <begin position="75"/>
        <end position="86"/>
    </location>
</feature>
<proteinExistence type="predicted"/>
<feature type="region of interest" description="Disordered" evidence="1">
    <location>
        <begin position="173"/>
        <end position="266"/>
    </location>
</feature>
<organism evidence="2 3">
    <name type="scientific">Cladosporium halotolerans</name>
    <dbReference type="NCBI Taxonomy" id="1052096"/>
    <lineage>
        <taxon>Eukaryota</taxon>
        <taxon>Fungi</taxon>
        <taxon>Dikarya</taxon>
        <taxon>Ascomycota</taxon>
        <taxon>Pezizomycotina</taxon>
        <taxon>Dothideomycetes</taxon>
        <taxon>Dothideomycetidae</taxon>
        <taxon>Cladosporiales</taxon>
        <taxon>Cladosporiaceae</taxon>
        <taxon>Cladosporium</taxon>
    </lineage>
</organism>
<evidence type="ECO:0000313" key="3">
    <source>
        <dbReference type="Proteomes" id="UP000803884"/>
    </source>
</evidence>
<dbReference type="GO" id="GO:0003824">
    <property type="term" value="F:catalytic activity"/>
    <property type="evidence" value="ECO:0007669"/>
    <property type="project" value="InterPro"/>
</dbReference>
<protein>
    <recommendedName>
        <fullName evidence="4">CMP/dCMP-type deaminase domain-containing protein</fullName>
    </recommendedName>
</protein>
<dbReference type="SUPFAM" id="SSF53927">
    <property type="entry name" value="Cytidine deaminase-like"/>
    <property type="match status" value="1"/>
</dbReference>
<accession>A0AB34KZL1</accession>
<evidence type="ECO:0008006" key="4">
    <source>
        <dbReference type="Google" id="ProtNLM"/>
    </source>
</evidence>
<dbReference type="EMBL" id="JAAQHG020000005">
    <property type="protein sequence ID" value="KAL1589346.1"/>
    <property type="molecule type" value="Genomic_DNA"/>
</dbReference>
<dbReference type="GeneID" id="96003560"/>
<keyword evidence="3" id="KW-1185">Reference proteome</keyword>
<sequence length="285" mass="30952">MKTDNYLTLCLEQAAKSPLHYRHGCIIVRGGKVIGQGHNDYRPGFDGGVLKHGRVANSALNGPALADMKAKLKQRKETKSKQKDEQQQQDSDDFVAFEKVGGGRGTQAYTPLSMHSEMMAIHSALSTSSTLACGTSSREKPCMKLPRGDKKKERLRRDVLKTYVERICDNLDDTTSSAAHGQGGKLQVQQRSSANATPQRRGGTRPQLQQQRPPCAGPGGAAAGGRGQGVSRSQESCETSHSECEEERETSQGRSVRLSTSSSRPVWETDTARFFSATRATALCV</sequence>
<feature type="compositionally biased region" description="Basic and acidic residues" evidence="1">
    <location>
        <begin position="137"/>
        <end position="153"/>
    </location>
</feature>
<feature type="region of interest" description="Disordered" evidence="1">
    <location>
        <begin position="70"/>
        <end position="95"/>
    </location>
</feature>
<gene>
    <name evidence="2" type="ORF">WHR41_02116</name>
</gene>
<comment type="caution">
    <text evidence="2">The sequence shown here is derived from an EMBL/GenBank/DDBJ whole genome shotgun (WGS) entry which is preliminary data.</text>
</comment>
<dbReference type="RefSeq" id="XP_069232451.1">
    <property type="nucleotide sequence ID" value="XM_069370722.1"/>
</dbReference>
<evidence type="ECO:0000256" key="1">
    <source>
        <dbReference type="SAM" id="MobiDB-lite"/>
    </source>
</evidence>
<name>A0AB34KZL1_9PEZI</name>
<dbReference type="InterPro" id="IPR016193">
    <property type="entry name" value="Cytidine_deaminase-like"/>
</dbReference>
<evidence type="ECO:0000313" key="2">
    <source>
        <dbReference type="EMBL" id="KAL1589346.1"/>
    </source>
</evidence>
<feature type="region of interest" description="Disordered" evidence="1">
    <location>
        <begin position="131"/>
        <end position="153"/>
    </location>
</feature>
<feature type="compositionally biased region" description="Polar residues" evidence="1">
    <location>
        <begin position="187"/>
        <end position="198"/>
    </location>
</feature>
<feature type="compositionally biased region" description="Gly residues" evidence="1">
    <location>
        <begin position="217"/>
        <end position="228"/>
    </location>
</feature>
<reference evidence="2 3" key="1">
    <citation type="journal article" date="2020" name="Microbiol. Resour. Announc.">
        <title>Draft Genome Sequence of a Cladosporium Species Isolated from the Mesophotic Ascidian Didemnum maculosum.</title>
        <authorList>
            <person name="Gioti A."/>
            <person name="Siaperas R."/>
            <person name="Nikolaivits E."/>
            <person name="Le Goff G."/>
            <person name="Ouazzani J."/>
            <person name="Kotoulas G."/>
            <person name="Topakas E."/>
        </authorList>
    </citation>
    <scope>NUCLEOTIDE SEQUENCE [LARGE SCALE GENOMIC DNA]</scope>
    <source>
        <strain evidence="2 3">TM138-S3</strain>
    </source>
</reference>
<dbReference type="AlphaFoldDB" id="A0AB34KZL1"/>
<dbReference type="Gene3D" id="3.40.140.10">
    <property type="entry name" value="Cytidine Deaminase, domain 2"/>
    <property type="match status" value="1"/>
</dbReference>
<dbReference type="GO" id="GO:0006139">
    <property type="term" value="P:nucleobase-containing compound metabolic process"/>
    <property type="evidence" value="ECO:0007669"/>
    <property type="project" value="UniProtKB-ARBA"/>
</dbReference>
<dbReference type="Proteomes" id="UP000803884">
    <property type="component" value="Unassembled WGS sequence"/>
</dbReference>